<accession>A0A0F8YUC7</accession>
<organism evidence="1">
    <name type="scientific">marine sediment metagenome</name>
    <dbReference type="NCBI Taxonomy" id="412755"/>
    <lineage>
        <taxon>unclassified sequences</taxon>
        <taxon>metagenomes</taxon>
        <taxon>ecological metagenomes</taxon>
    </lineage>
</organism>
<dbReference type="EMBL" id="LAZR01064355">
    <property type="protein sequence ID" value="KKK57684.1"/>
    <property type="molecule type" value="Genomic_DNA"/>
</dbReference>
<gene>
    <name evidence="1" type="ORF">LCGC14_3052010</name>
</gene>
<proteinExistence type="predicted"/>
<feature type="non-terminal residue" evidence="1">
    <location>
        <position position="1"/>
    </location>
</feature>
<protein>
    <recommendedName>
        <fullName evidence="2">PD-(D/E)XK endonuclease-like domain-containing protein</fullName>
    </recommendedName>
</protein>
<evidence type="ECO:0008006" key="2">
    <source>
        <dbReference type="Google" id="ProtNLM"/>
    </source>
</evidence>
<dbReference type="Gene3D" id="3.90.320.10">
    <property type="match status" value="1"/>
</dbReference>
<dbReference type="InterPro" id="IPR011604">
    <property type="entry name" value="PDDEXK-like_dom_sf"/>
</dbReference>
<evidence type="ECO:0000313" key="1">
    <source>
        <dbReference type="EMBL" id="KKK57684.1"/>
    </source>
</evidence>
<name>A0A0F8YUC7_9ZZZZ</name>
<dbReference type="AlphaFoldDB" id="A0A0F8YUC7"/>
<comment type="caution">
    <text evidence="1">The sequence shown here is derived from an EMBL/GenBank/DDBJ whole genome shotgun (WGS) entry which is preliminary data.</text>
</comment>
<reference evidence="1" key="1">
    <citation type="journal article" date="2015" name="Nature">
        <title>Complex archaea that bridge the gap between prokaryotes and eukaryotes.</title>
        <authorList>
            <person name="Spang A."/>
            <person name="Saw J.H."/>
            <person name="Jorgensen S.L."/>
            <person name="Zaremba-Niedzwiedzka K."/>
            <person name="Martijn J."/>
            <person name="Lind A.E."/>
            <person name="van Eijk R."/>
            <person name="Schleper C."/>
            <person name="Guy L."/>
            <person name="Ettema T.J."/>
        </authorList>
    </citation>
    <scope>NUCLEOTIDE SEQUENCE</scope>
</reference>
<sequence length="332" mass="38671">PTPWPNRALLVFDDSSWHEELVKDWIRKSAFTLHSEQMAVDCPMSGPLVVPPASRQCRICKKEIKKDVLHGHMDGILTDLLENDWVLECKAINHFSFERAWKGDPWPVDYFSQTGVYIRGAQEDQPHLRKAILLVKNKNTAAFLEFILDYDREFDTLTILEMTRSDGTRAKPEFVMEKVIAQVYQKFVSIKEHVTTKSLPARPYPPGQDWPCGYCRWGQVCWDGYEKEFVQMATEKEIDQELEDICAYYLQASGDAKEMDKEADRLKDIIRNYMREKEYKSGRVGPYVVTRDLRYRTSWDEELIPPDVAALAKQKNPFEVLTIRRPKAKGEK</sequence>